<dbReference type="GO" id="GO:0005737">
    <property type="term" value="C:cytoplasm"/>
    <property type="evidence" value="ECO:0007669"/>
    <property type="project" value="UniProtKB-SubCell"/>
</dbReference>
<comment type="subcellular location">
    <subcellularLocation>
        <location evidence="3">Cytoplasm</location>
    </subcellularLocation>
    <subcellularLocation>
        <location evidence="2">Nucleus</location>
    </subcellularLocation>
</comment>
<comment type="caution">
    <text evidence="14">The sequence shown here is derived from an EMBL/GenBank/DDBJ whole genome shotgun (WGS) entry which is preliminary data.</text>
</comment>
<dbReference type="GO" id="GO:0005634">
    <property type="term" value="C:nucleus"/>
    <property type="evidence" value="ECO:0007669"/>
    <property type="project" value="UniProtKB-SubCell"/>
</dbReference>
<dbReference type="GO" id="GO:0016787">
    <property type="term" value="F:hydrolase activity"/>
    <property type="evidence" value="ECO:0007669"/>
    <property type="project" value="UniProtKB-KW"/>
</dbReference>
<dbReference type="PANTHER" id="PTHR22930:SF85">
    <property type="entry name" value="GH03217P-RELATED"/>
    <property type="match status" value="1"/>
</dbReference>
<dbReference type="Proteomes" id="UP000639338">
    <property type="component" value="Unassembled WGS sequence"/>
</dbReference>
<protein>
    <recommendedName>
        <fullName evidence="5">Putative nuclease HARBI1</fullName>
    </recommendedName>
    <alternativeName>
        <fullName evidence="11">Harbinger transposase-derived nuclease</fullName>
    </alternativeName>
</protein>
<evidence type="ECO:0000256" key="10">
    <source>
        <dbReference type="ARBA" id="ARBA00023242"/>
    </source>
</evidence>
<evidence type="ECO:0000256" key="9">
    <source>
        <dbReference type="ARBA" id="ARBA00022801"/>
    </source>
</evidence>
<dbReference type="PANTHER" id="PTHR22930">
    <property type="match status" value="1"/>
</dbReference>
<dbReference type="OrthoDB" id="7695407at2759"/>
<dbReference type="Pfam" id="PF13359">
    <property type="entry name" value="DDE_Tnp_4"/>
    <property type="match status" value="1"/>
</dbReference>
<gene>
    <name evidence="14" type="ORF">HCN44_005973</name>
</gene>
<dbReference type="InterPro" id="IPR026103">
    <property type="entry name" value="HARBI1_animal"/>
</dbReference>
<evidence type="ECO:0000256" key="5">
    <source>
        <dbReference type="ARBA" id="ARBA00015519"/>
    </source>
</evidence>
<accession>A0A834Y614</accession>
<dbReference type="EMBL" id="JACMRX010000001">
    <property type="protein sequence ID" value="KAF7997402.1"/>
    <property type="molecule type" value="Genomic_DNA"/>
</dbReference>
<evidence type="ECO:0000256" key="2">
    <source>
        <dbReference type="ARBA" id="ARBA00004123"/>
    </source>
</evidence>
<keyword evidence="7" id="KW-0540">Nuclease</keyword>
<keyword evidence="8" id="KW-0479">Metal-binding</keyword>
<evidence type="ECO:0000256" key="4">
    <source>
        <dbReference type="ARBA" id="ARBA00006958"/>
    </source>
</evidence>
<dbReference type="PRINTS" id="PR02086">
    <property type="entry name" value="PUTNUCHARBI1"/>
</dbReference>
<sequence length="403" mass="47061">MNIDDIHFKISVKCVMGHNAIDACERCTIKGISSSDDDEEEENDLLRIFTGVAREQNEVPIRVENYIENIVYRSSPETFQSHFRLSWDAYIALENEIGPIINRDNNNERLPIPIRNKILPVLWLLSTPESYRSIGDRFNMGKSSLFHHFHSVIQALNEIAPRFISWPNQERRQIMRQRFEEAGGLPNVVRAIDGTFIRIKAPHEDKEVYVTRKCCYAYTLQGICDLDLKFIDVFTGYPGSVSDTRIFENSHIYNDITRNPDQYFDQDDFIIGDKAYPVFEWCITPFIVRGNLTEHQRNFNRALSRLRATIEKSWALLFGRFRRLRFLDMNRNDLIPGTIIACCVLHNICLDNNAEQLEEYIADGNRYRLENNDPVQEYDIELNTIAGKAYRNRLCTNFNNLNQ</sequence>
<reference evidence="14 15" key="1">
    <citation type="submission" date="2020-08" db="EMBL/GenBank/DDBJ databases">
        <title>Aphidius gifuensis genome sequencing and assembly.</title>
        <authorList>
            <person name="Du Z."/>
        </authorList>
    </citation>
    <scope>NUCLEOTIDE SEQUENCE [LARGE SCALE GENOMIC DNA]</scope>
    <source>
        <strain evidence="14">YNYX2018</strain>
        <tissue evidence="14">Adults</tissue>
    </source>
</reference>
<dbReference type="AlphaFoldDB" id="A0A834Y614"/>
<feature type="domain" description="DDE Tnp4" evidence="13">
    <location>
        <begin position="192"/>
        <end position="347"/>
    </location>
</feature>
<comment type="function">
    <text evidence="12">Transposase-derived protein that may have nuclease activity. Does not have transposase activity.</text>
</comment>
<evidence type="ECO:0000256" key="7">
    <source>
        <dbReference type="ARBA" id="ARBA00022722"/>
    </source>
</evidence>
<dbReference type="GO" id="GO:0004518">
    <property type="term" value="F:nuclease activity"/>
    <property type="evidence" value="ECO:0007669"/>
    <property type="project" value="UniProtKB-KW"/>
</dbReference>
<dbReference type="InterPro" id="IPR045249">
    <property type="entry name" value="HARBI1-like"/>
</dbReference>
<evidence type="ECO:0000259" key="13">
    <source>
        <dbReference type="Pfam" id="PF13359"/>
    </source>
</evidence>
<proteinExistence type="inferred from homology"/>
<evidence type="ECO:0000256" key="12">
    <source>
        <dbReference type="ARBA" id="ARBA00045850"/>
    </source>
</evidence>
<comment type="similarity">
    <text evidence="4">Belongs to the HARBI1 family.</text>
</comment>
<keyword evidence="6" id="KW-0963">Cytoplasm</keyword>
<evidence type="ECO:0000313" key="14">
    <source>
        <dbReference type="EMBL" id="KAF7997402.1"/>
    </source>
</evidence>
<evidence type="ECO:0000256" key="8">
    <source>
        <dbReference type="ARBA" id="ARBA00022723"/>
    </source>
</evidence>
<evidence type="ECO:0000256" key="6">
    <source>
        <dbReference type="ARBA" id="ARBA00022490"/>
    </source>
</evidence>
<organism evidence="14 15">
    <name type="scientific">Aphidius gifuensis</name>
    <name type="common">Parasitoid wasp</name>
    <dbReference type="NCBI Taxonomy" id="684658"/>
    <lineage>
        <taxon>Eukaryota</taxon>
        <taxon>Metazoa</taxon>
        <taxon>Ecdysozoa</taxon>
        <taxon>Arthropoda</taxon>
        <taxon>Hexapoda</taxon>
        <taxon>Insecta</taxon>
        <taxon>Pterygota</taxon>
        <taxon>Neoptera</taxon>
        <taxon>Endopterygota</taxon>
        <taxon>Hymenoptera</taxon>
        <taxon>Apocrita</taxon>
        <taxon>Ichneumonoidea</taxon>
        <taxon>Braconidae</taxon>
        <taxon>Aphidiinae</taxon>
        <taxon>Aphidius</taxon>
    </lineage>
</organism>
<evidence type="ECO:0000256" key="3">
    <source>
        <dbReference type="ARBA" id="ARBA00004496"/>
    </source>
</evidence>
<evidence type="ECO:0000256" key="1">
    <source>
        <dbReference type="ARBA" id="ARBA00001968"/>
    </source>
</evidence>
<keyword evidence="10" id="KW-0539">Nucleus</keyword>
<dbReference type="InterPro" id="IPR027806">
    <property type="entry name" value="HARBI1_dom"/>
</dbReference>
<evidence type="ECO:0000313" key="15">
    <source>
        <dbReference type="Proteomes" id="UP000639338"/>
    </source>
</evidence>
<name>A0A834Y614_APHGI</name>
<comment type="cofactor">
    <cofactor evidence="1">
        <name>a divalent metal cation</name>
        <dbReference type="ChEBI" id="CHEBI:60240"/>
    </cofactor>
</comment>
<dbReference type="GO" id="GO:0046872">
    <property type="term" value="F:metal ion binding"/>
    <property type="evidence" value="ECO:0007669"/>
    <property type="project" value="UniProtKB-KW"/>
</dbReference>
<keyword evidence="15" id="KW-1185">Reference proteome</keyword>
<evidence type="ECO:0000256" key="11">
    <source>
        <dbReference type="ARBA" id="ARBA00030126"/>
    </source>
</evidence>
<keyword evidence="9" id="KW-0378">Hydrolase</keyword>